<proteinExistence type="predicted"/>
<gene>
    <name evidence="2" type="ORF">GCM10017056_41050</name>
</gene>
<name>A0A8J3H1X4_9RHOB</name>
<feature type="chain" id="PRO_5035221816" evidence="1">
    <location>
        <begin position="21"/>
        <end position="523"/>
    </location>
</feature>
<keyword evidence="3" id="KW-1185">Reference proteome</keyword>
<evidence type="ECO:0000313" key="3">
    <source>
        <dbReference type="Proteomes" id="UP000626220"/>
    </source>
</evidence>
<dbReference type="RefSeq" id="WP_189681996.1">
    <property type="nucleotide sequence ID" value="NZ_BNCJ01000017.1"/>
</dbReference>
<dbReference type="EMBL" id="BNCJ01000017">
    <property type="protein sequence ID" value="GHF65708.1"/>
    <property type="molecule type" value="Genomic_DNA"/>
</dbReference>
<evidence type="ECO:0000313" key="2">
    <source>
        <dbReference type="EMBL" id="GHF65708.1"/>
    </source>
</evidence>
<sequence>MLLRALISSLLICLAQVASGQEVVIGRADLVPSGLPGLAIARPLDRPATPRPAALAGIAEGIPGARLLNSLVARGKAQGLDGILYENRDRGHSTLSAEAFPGLTFLSFDKALKGEGFDYGLAGKVVVEGPLIGNSSTALTRGPFARSLTRLAMTSRLGAEIAQRQYAADSLYIYPEHRDHDGRDLYPAIWPYTINSQGSSGSDQPIIRALLMTLAGFTAETRARLVETHQLAPALQMILRRNLLGVDSDADYMTALAHPSAIDGTTLRPERMIAQAAAMRPDQLPPPLRIEVEEETFRTAAGLTGKSEILFTTPQAIARLWRAGDWAREMMISAQSDPVAEGQSLRFHWVLLRGDPEKVWITRLDEAGSRARLRIAWHDEFALPGRETRLTSRVDIGVFAETGAAVSAPAYVSVAFPTHQKREYLPGPDGAMRLVSVNYNAAGRSTEFDPRLFWTGAWRDEMRYDAEGQLAGWQRHDEGPGGAGQGGQRVTDFAADGRLRDGRIVRYAPVNPALPMVLDWRAE</sequence>
<evidence type="ECO:0000256" key="1">
    <source>
        <dbReference type="SAM" id="SignalP"/>
    </source>
</evidence>
<protein>
    <submittedName>
        <fullName evidence="2">Uncharacterized protein</fullName>
    </submittedName>
</protein>
<feature type="signal peptide" evidence="1">
    <location>
        <begin position="1"/>
        <end position="20"/>
    </location>
</feature>
<organism evidence="2 3">
    <name type="scientific">Seohaeicola zhoushanensis</name>
    <dbReference type="NCBI Taxonomy" id="1569283"/>
    <lineage>
        <taxon>Bacteria</taxon>
        <taxon>Pseudomonadati</taxon>
        <taxon>Pseudomonadota</taxon>
        <taxon>Alphaproteobacteria</taxon>
        <taxon>Rhodobacterales</taxon>
        <taxon>Roseobacteraceae</taxon>
        <taxon>Seohaeicola</taxon>
    </lineage>
</organism>
<keyword evidence="1" id="KW-0732">Signal</keyword>
<accession>A0A8J3H1X4</accession>
<reference evidence="2" key="2">
    <citation type="submission" date="2020-09" db="EMBL/GenBank/DDBJ databases">
        <authorList>
            <person name="Sun Q."/>
            <person name="Kim S."/>
        </authorList>
    </citation>
    <scope>NUCLEOTIDE SEQUENCE</scope>
    <source>
        <strain evidence="2">KCTC 42650</strain>
    </source>
</reference>
<dbReference type="AlphaFoldDB" id="A0A8J3H1X4"/>
<comment type="caution">
    <text evidence="2">The sequence shown here is derived from an EMBL/GenBank/DDBJ whole genome shotgun (WGS) entry which is preliminary data.</text>
</comment>
<reference evidence="2" key="1">
    <citation type="journal article" date="2014" name="Int. J. Syst. Evol. Microbiol.">
        <title>Complete genome sequence of Corynebacterium casei LMG S-19264T (=DSM 44701T), isolated from a smear-ripened cheese.</title>
        <authorList>
            <consortium name="US DOE Joint Genome Institute (JGI-PGF)"/>
            <person name="Walter F."/>
            <person name="Albersmeier A."/>
            <person name="Kalinowski J."/>
            <person name="Ruckert C."/>
        </authorList>
    </citation>
    <scope>NUCLEOTIDE SEQUENCE</scope>
    <source>
        <strain evidence="2">KCTC 42650</strain>
    </source>
</reference>
<dbReference type="Proteomes" id="UP000626220">
    <property type="component" value="Unassembled WGS sequence"/>
</dbReference>